<dbReference type="InterPro" id="IPR001764">
    <property type="entry name" value="Glyco_hydro_3_N"/>
</dbReference>
<evidence type="ECO:0000313" key="9">
    <source>
        <dbReference type="EMBL" id="EJZ62861.1"/>
    </source>
</evidence>
<feature type="domain" description="Beta-lactamase-related" evidence="7">
    <location>
        <begin position="579"/>
        <end position="969"/>
    </location>
</feature>
<reference evidence="9 10" key="1">
    <citation type="submission" date="2012-08" db="EMBL/GenBank/DDBJ databases">
        <title>The Genome Sequence of Barnesiella intestinihominis YIT 11860.</title>
        <authorList>
            <consortium name="The Broad Institute Genome Sequencing Platform"/>
            <person name="Earl A."/>
            <person name="Ward D."/>
            <person name="Feldgarden M."/>
            <person name="Gevers D."/>
            <person name="Morotomi M."/>
            <person name="Walker B."/>
            <person name="Young S.K."/>
            <person name="Zeng Q."/>
            <person name="Gargeya S."/>
            <person name="Fitzgerald M."/>
            <person name="Haas B."/>
            <person name="Abouelleil A."/>
            <person name="Alvarado L."/>
            <person name="Arachchi H.M."/>
            <person name="Berlin A.M."/>
            <person name="Chapman S.B."/>
            <person name="Goldberg J."/>
            <person name="Griggs A."/>
            <person name="Gujja S."/>
            <person name="Hansen M."/>
            <person name="Howarth C."/>
            <person name="Imamovic A."/>
            <person name="Larimer J."/>
            <person name="McCowen C."/>
            <person name="Montmayeur A."/>
            <person name="Murphy C."/>
            <person name="Neiman D."/>
            <person name="Pearson M."/>
            <person name="Priest M."/>
            <person name="Roberts A."/>
            <person name="Saif S."/>
            <person name="Shea T."/>
            <person name="Sisk P."/>
            <person name="Sykes S."/>
            <person name="Wortman J."/>
            <person name="Nusbaum C."/>
            <person name="Birren B."/>
        </authorList>
    </citation>
    <scope>NUCLEOTIDE SEQUENCE [LARGE SCALE GENOMIC DNA]</scope>
    <source>
        <strain evidence="9 10">YIT 11860</strain>
    </source>
</reference>
<dbReference type="InterPro" id="IPR050226">
    <property type="entry name" value="NagZ_Beta-hexosaminidase"/>
</dbReference>
<evidence type="ECO:0000256" key="4">
    <source>
        <dbReference type="ARBA" id="ARBA00022801"/>
    </source>
</evidence>
<dbReference type="PANTHER" id="PTHR30480:SF13">
    <property type="entry name" value="BETA-HEXOSAMINIDASE"/>
    <property type="match status" value="1"/>
</dbReference>
<feature type="signal peptide" evidence="6">
    <location>
        <begin position="1"/>
        <end position="21"/>
    </location>
</feature>
<evidence type="ECO:0000259" key="8">
    <source>
        <dbReference type="Pfam" id="PF00933"/>
    </source>
</evidence>
<comment type="catalytic activity">
    <reaction evidence="1">
        <text>Hydrolysis of terminal non-reducing N-acetyl-D-hexosamine residues in N-acetyl-beta-D-hexosaminides.</text>
        <dbReference type="EC" id="3.2.1.52"/>
    </reaction>
</comment>
<dbReference type="GO" id="GO:0009254">
    <property type="term" value="P:peptidoglycan turnover"/>
    <property type="evidence" value="ECO:0007669"/>
    <property type="project" value="TreeGrafter"/>
</dbReference>
<dbReference type="InterPro" id="IPR012338">
    <property type="entry name" value="Beta-lactam/transpept-like"/>
</dbReference>
<comment type="caution">
    <text evidence="9">The sequence shown here is derived from an EMBL/GenBank/DDBJ whole genome shotgun (WGS) entry which is preliminary data.</text>
</comment>
<gene>
    <name evidence="9" type="ORF">HMPREF9448_02213</name>
</gene>
<keyword evidence="10" id="KW-1185">Reference proteome</keyword>
<proteinExistence type="inferred from homology"/>
<evidence type="ECO:0000256" key="6">
    <source>
        <dbReference type="SAM" id="SignalP"/>
    </source>
</evidence>
<dbReference type="RefSeq" id="WP_008862605.1">
    <property type="nucleotide sequence ID" value="NZ_JH815205.1"/>
</dbReference>
<evidence type="ECO:0000256" key="3">
    <source>
        <dbReference type="ARBA" id="ARBA00012663"/>
    </source>
</evidence>
<comment type="similarity">
    <text evidence="2">Belongs to the glycosyl hydrolase 3 family.</text>
</comment>
<dbReference type="Pfam" id="PF00933">
    <property type="entry name" value="Glyco_hydro_3"/>
    <property type="match status" value="1"/>
</dbReference>
<dbReference type="InterPro" id="IPR036881">
    <property type="entry name" value="Glyco_hydro_3_C_sf"/>
</dbReference>
<dbReference type="GO" id="GO:0004563">
    <property type="term" value="F:beta-N-acetylhexosaminidase activity"/>
    <property type="evidence" value="ECO:0007669"/>
    <property type="project" value="UniProtKB-EC"/>
</dbReference>
<keyword evidence="6" id="KW-0732">Signal</keyword>
<dbReference type="PANTHER" id="PTHR30480">
    <property type="entry name" value="BETA-HEXOSAMINIDASE-RELATED"/>
    <property type="match status" value="1"/>
</dbReference>
<protein>
    <recommendedName>
        <fullName evidence="3">beta-N-acetylhexosaminidase</fullName>
        <ecNumber evidence="3">3.2.1.52</ecNumber>
    </recommendedName>
</protein>
<feature type="domain" description="Glycoside hydrolase family 3 N-terminal" evidence="8">
    <location>
        <begin position="50"/>
        <end position="359"/>
    </location>
</feature>
<dbReference type="InterPro" id="IPR001466">
    <property type="entry name" value="Beta-lactam-related"/>
</dbReference>
<accession>K0WX60</accession>
<dbReference type="GeneID" id="77849417"/>
<organism evidence="9 10">
    <name type="scientific">Barnesiella intestinihominis YIT 11860</name>
    <dbReference type="NCBI Taxonomy" id="742726"/>
    <lineage>
        <taxon>Bacteria</taxon>
        <taxon>Pseudomonadati</taxon>
        <taxon>Bacteroidota</taxon>
        <taxon>Bacteroidia</taxon>
        <taxon>Bacteroidales</taxon>
        <taxon>Barnesiellaceae</taxon>
        <taxon>Barnesiella</taxon>
    </lineage>
</organism>
<keyword evidence="5" id="KW-0326">Glycosidase</keyword>
<dbReference type="PATRIC" id="fig|742726.3.peg.2312"/>
<dbReference type="Proteomes" id="UP000006044">
    <property type="component" value="Unassembled WGS sequence"/>
</dbReference>
<dbReference type="Pfam" id="PF00144">
    <property type="entry name" value="Beta-lactamase"/>
    <property type="match status" value="1"/>
</dbReference>
<feature type="chain" id="PRO_5003844097" description="beta-N-acetylhexosaminidase" evidence="6">
    <location>
        <begin position="22"/>
        <end position="992"/>
    </location>
</feature>
<dbReference type="GO" id="GO:0005975">
    <property type="term" value="P:carbohydrate metabolic process"/>
    <property type="evidence" value="ECO:0007669"/>
    <property type="project" value="InterPro"/>
</dbReference>
<dbReference type="HOGENOM" id="CLU_012120_0_0_10"/>
<sequence>MKKIIACIGTFFALVALSTQAKNPYLLQTADRSAMEHWVDSVFESLSPKERIAQLLVITVRNSDTPQNRKTLQRLIQEQKIGGLLFDSGTAKDQANLTNYCQSLSKVPLMITLDGEWGLAMRLSDTPRFPVNMMLGAVQNDSLLYEYGRAVGKQCRCMGIHVNFAPVLDINSNPRNPVIGKRSFGESLKNVSSKAIAYAKGLESVGVMAVAKHFPGHGDTSEDSHKTLPLVPHSKGRLMSTEIPPFKAYIDSGLSGIMVGHLNIPAWDATNTPSSLSPIITRELLCDSLNFEGLIFTDALKMKGASKFGNTALRAILAGNDIALNPSKPEEQLNSILSAIEQGKITQQAIDEKCKKVLRYKYVFGLANYTPIKTKNLIEDLNAPEYDALNRKLNSEAMTLLRNSQNLIPITHLNKGRIAVVSVGNDTESVFQKTITLYADNVGRFDDSNPLPSLLDTLKHYDKIILAVHSGKAEHRARIGRICQTGKAIVACFLSPYQMNRLSHELTHCKTLLLAYENTSLAQEYAAQALFGGYAIKGKLPVSLEGSFKLEEGIYIPKCRLGYAIPESVDMDSRILSAVDSIIAQGIKEEAFPGCQLLVARQGTVVWNKAYGYFDYETHRHAVATNDLYDLASVSKATGTLPAIMKAYDNGRIDLNKPMSKYFAPLRNTDKKSLTIKEALLHETGMPASLQMTSVIIDPNSFTKPLIKRRKSSIYSIQIGNNAFANCNAQLRKDLLSSRKSDRFPMIIAQNLYGSKSLPDTLINHIIECKLRPSKRYLYSCLNFVLLKETVESATGIAMDKYLQQNIYGPLGMQTTGYRPLDRFPTERIAPTECDNFYRKQQLIGYVHDETACFFGGVQGNAGLFSNANDLAKLCQMWLNKGTYGNERILSPKTVELFLTEKSSTSRRGLGFDKPDMENPEKSPTAIEASASTIGHLGFTGTCFWIDPEQELIYIFLCNRVYPSRTHDALSQLNIRPELFSTIYRSIKNHSK</sequence>
<evidence type="ECO:0000256" key="1">
    <source>
        <dbReference type="ARBA" id="ARBA00001231"/>
    </source>
</evidence>
<dbReference type="InterPro" id="IPR036962">
    <property type="entry name" value="Glyco_hydro_3_N_sf"/>
</dbReference>
<dbReference type="InterPro" id="IPR017853">
    <property type="entry name" value="GH"/>
</dbReference>
<dbReference type="SUPFAM" id="SSF56601">
    <property type="entry name" value="beta-lactamase/transpeptidase-like"/>
    <property type="match status" value="1"/>
</dbReference>
<keyword evidence="4" id="KW-0378">Hydrolase</keyword>
<dbReference type="eggNOG" id="COG1472">
    <property type="taxonomic scope" value="Bacteria"/>
</dbReference>
<name>K0WX60_9BACT</name>
<dbReference type="eggNOG" id="COG1680">
    <property type="taxonomic scope" value="Bacteria"/>
</dbReference>
<evidence type="ECO:0000256" key="2">
    <source>
        <dbReference type="ARBA" id="ARBA00005336"/>
    </source>
</evidence>
<dbReference type="EC" id="3.2.1.52" evidence="3"/>
<dbReference type="STRING" id="742726.HMPREF9448_02213"/>
<dbReference type="Gene3D" id="3.20.20.300">
    <property type="entry name" value="Glycoside hydrolase, family 3, N-terminal domain"/>
    <property type="match status" value="1"/>
</dbReference>
<dbReference type="OrthoDB" id="9805821at2"/>
<evidence type="ECO:0000313" key="10">
    <source>
        <dbReference type="Proteomes" id="UP000006044"/>
    </source>
</evidence>
<dbReference type="Gene3D" id="3.40.710.10">
    <property type="entry name" value="DD-peptidase/beta-lactamase superfamily"/>
    <property type="match status" value="1"/>
</dbReference>
<evidence type="ECO:0000256" key="5">
    <source>
        <dbReference type="ARBA" id="ARBA00023295"/>
    </source>
</evidence>
<dbReference type="SUPFAM" id="SSF52279">
    <property type="entry name" value="Beta-D-glucan exohydrolase, C-terminal domain"/>
    <property type="match status" value="1"/>
</dbReference>
<dbReference type="EMBL" id="ADLE01000015">
    <property type="protein sequence ID" value="EJZ62861.1"/>
    <property type="molecule type" value="Genomic_DNA"/>
</dbReference>
<dbReference type="SUPFAM" id="SSF51445">
    <property type="entry name" value="(Trans)glycosidases"/>
    <property type="match status" value="1"/>
</dbReference>
<dbReference type="AlphaFoldDB" id="K0WX60"/>
<evidence type="ECO:0000259" key="7">
    <source>
        <dbReference type="Pfam" id="PF00144"/>
    </source>
</evidence>